<evidence type="ECO:0000256" key="9">
    <source>
        <dbReference type="ARBA" id="ARBA00022842"/>
    </source>
</evidence>
<dbReference type="GO" id="GO:0046872">
    <property type="term" value="F:metal ion binding"/>
    <property type="evidence" value="ECO:0007669"/>
    <property type="project" value="UniProtKB-KW"/>
</dbReference>
<comment type="subcellular location">
    <subcellularLocation>
        <location evidence="1">Cytoplasm</location>
    </subcellularLocation>
</comment>
<evidence type="ECO:0000256" key="7">
    <source>
        <dbReference type="ARBA" id="ARBA00022741"/>
    </source>
</evidence>
<comment type="similarity">
    <text evidence="2">Belongs to the TsaE family.</text>
</comment>
<name>A0A6J4J0K6_9ACTN</name>
<evidence type="ECO:0000256" key="10">
    <source>
        <dbReference type="ARBA" id="ARBA00024908"/>
    </source>
</evidence>
<evidence type="ECO:0000256" key="1">
    <source>
        <dbReference type="ARBA" id="ARBA00004496"/>
    </source>
</evidence>
<reference evidence="12" key="1">
    <citation type="submission" date="2020-02" db="EMBL/GenBank/DDBJ databases">
        <authorList>
            <person name="Meier V. D."/>
        </authorList>
    </citation>
    <scope>NUCLEOTIDE SEQUENCE</scope>
    <source>
        <strain evidence="12">AVDCRST_MAG41</strain>
    </source>
</reference>
<dbReference type="PANTHER" id="PTHR33540:SF2">
    <property type="entry name" value="TRNA THREONYLCARBAMOYLADENOSINE BIOSYNTHESIS PROTEIN TSAE"/>
    <property type="match status" value="1"/>
</dbReference>
<organism evidence="12">
    <name type="scientific">uncultured Mycobacteriales bacterium</name>
    <dbReference type="NCBI Taxonomy" id="581187"/>
    <lineage>
        <taxon>Bacteria</taxon>
        <taxon>Bacillati</taxon>
        <taxon>Actinomycetota</taxon>
        <taxon>Actinomycetes</taxon>
        <taxon>Mycobacteriales</taxon>
        <taxon>environmental samples</taxon>
    </lineage>
</organism>
<keyword evidence="8" id="KW-0067">ATP-binding</keyword>
<dbReference type="GO" id="GO:0005524">
    <property type="term" value="F:ATP binding"/>
    <property type="evidence" value="ECO:0007669"/>
    <property type="project" value="UniProtKB-KW"/>
</dbReference>
<dbReference type="PANTHER" id="PTHR33540">
    <property type="entry name" value="TRNA THREONYLCARBAMOYLADENOSINE BIOSYNTHESIS PROTEIN TSAE"/>
    <property type="match status" value="1"/>
</dbReference>
<evidence type="ECO:0000256" key="6">
    <source>
        <dbReference type="ARBA" id="ARBA00022723"/>
    </source>
</evidence>
<gene>
    <name evidence="12" type="ORF">AVDCRST_MAG41-2687</name>
</gene>
<dbReference type="InterPro" id="IPR003442">
    <property type="entry name" value="T6A_TsaE"/>
</dbReference>
<dbReference type="InterPro" id="IPR027417">
    <property type="entry name" value="P-loop_NTPase"/>
</dbReference>
<dbReference type="AlphaFoldDB" id="A0A6J4J0K6"/>
<evidence type="ECO:0000256" key="11">
    <source>
        <dbReference type="ARBA" id="ARBA00032441"/>
    </source>
</evidence>
<evidence type="ECO:0000256" key="3">
    <source>
        <dbReference type="ARBA" id="ARBA00019010"/>
    </source>
</evidence>
<dbReference type="Gene3D" id="3.40.50.300">
    <property type="entry name" value="P-loop containing nucleotide triphosphate hydrolases"/>
    <property type="match status" value="1"/>
</dbReference>
<dbReference type="Pfam" id="PF02367">
    <property type="entry name" value="TsaE"/>
    <property type="match status" value="1"/>
</dbReference>
<evidence type="ECO:0000256" key="4">
    <source>
        <dbReference type="ARBA" id="ARBA00022490"/>
    </source>
</evidence>
<keyword evidence="4" id="KW-0963">Cytoplasm</keyword>
<dbReference type="SUPFAM" id="SSF52540">
    <property type="entry name" value="P-loop containing nucleoside triphosphate hydrolases"/>
    <property type="match status" value="1"/>
</dbReference>
<keyword evidence="9" id="KW-0460">Magnesium</keyword>
<evidence type="ECO:0000313" key="12">
    <source>
        <dbReference type="EMBL" id="CAA9267143.1"/>
    </source>
</evidence>
<protein>
    <recommendedName>
        <fullName evidence="3">tRNA threonylcarbamoyladenosine biosynthesis protein TsaE</fullName>
    </recommendedName>
    <alternativeName>
        <fullName evidence="11">t(6)A37 threonylcarbamoyladenosine biosynthesis protein TsaE</fullName>
    </alternativeName>
</protein>
<keyword evidence="7" id="KW-0547">Nucleotide-binding</keyword>
<evidence type="ECO:0000256" key="2">
    <source>
        <dbReference type="ARBA" id="ARBA00007599"/>
    </source>
</evidence>
<evidence type="ECO:0000256" key="8">
    <source>
        <dbReference type="ARBA" id="ARBA00022840"/>
    </source>
</evidence>
<evidence type="ECO:0000256" key="5">
    <source>
        <dbReference type="ARBA" id="ARBA00022694"/>
    </source>
</evidence>
<dbReference type="EMBL" id="CADCTP010000248">
    <property type="protein sequence ID" value="CAA9267143.1"/>
    <property type="molecule type" value="Genomic_DNA"/>
</dbReference>
<sequence>MTTDSFRVVVDSPRRTGEVAAALAGHLRAGDVVLLHGELAAGKTTFVQAVAAALGSPDQVTSPTFMLAQFYAGGRVPVLHIDTYRLTSVTEFRDLGLDEHFAESVTLVEWGGLVADELPEHLAVTLELDPDDRERRTIVLAGRGARWAGVPEKVLTGC</sequence>
<keyword evidence="6" id="KW-0479">Metal-binding</keyword>
<dbReference type="NCBIfam" id="TIGR00150">
    <property type="entry name" value="T6A_YjeE"/>
    <property type="match status" value="1"/>
</dbReference>
<proteinExistence type="inferred from homology"/>
<keyword evidence="5" id="KW-0819">tRNA processing</keyword>
<comment type="function">
    <text evidence="10">Required for the formation of a threonylcarbamoyl group on adenosine at position 37 (t(6)A37) in tRNAs that read codons beginning with adenine. Is involved in the transfer of the threonylcarbamoyl moiety of threonylcarbamoyl-AMP (TC-AMP) to the N6 group of A37, together with TsaD and TsaB. TsaE seems to play an indirect role in the t(6)A biosynthesis pathway, possibly in regulating the core enzymatic function of TsaD.</text>
</comment>
<accession>A0A6J4J0K6</accession>
<dbReference type="GO" id="GO:0005737">
    <property type="term" value="C:cytoplasm"/>
    <property type="evidence" value="ECO:0007669"/>
    <property type="project" value="UniProtKB-SubCell"/>
</dbReference>
<dbReference type="GO" id="GO:0002949">
    <property type="term" value="P:tRNA threonylcarbamoyladenosine modification"/>
    <property type="evidence" value="ECO:0007669"/>
    <property type="project" value="InterPro"/>
</dbReference>